<dbReference type="Proteomes" id="UP000698752">
    <property type="component" value="Unassembled WGS sequence"/>
</dbReference>
<proteinExistence type="predicted"/>
<evidence type="ECO:0000313" key="3">
    <source>
        <dbReference type="EMBL" id="MBR0651106.1"/>
    </source>
</evidence>
<evidence type="ECO:0000313" key="4">
    <source>
        <dbReference type="Proteomes" id="UP000698752"/>
    </source>
</evidence>
<keyword evidence="2" id="KW-1133">Transmembrane helix</keyword>
<keyword evidence="2" id="KW-0472">Membrane</keyword>
<evidence type="ECO:0000256" key="2">
    <source>
        <dbReference type="SAM" id="Phobius"/>
    </source>
</evidence>
<protein>
    <submittedName>
        <fullName evidence="3">Uncharacterized protein</fullName>
    </submittedName>
</protein>
<keyword evidence="2" id="KW-0812">Transmembrane</keyword>
<organism evidence="3 4">
    <name type="scientific">Neoroseomonas terrae</name>
    <dbReference type="NCBI Taxonomy" id="424799"/>
    <lineage>
        <taxon>Bacteria</taxon>
        <taxon>Pseudomonadati</taxon>
        <taxon>Pseudomonadota</taxon>
        <taxon>Alphaproteobacteria</taxon>
        <taxon>Acetobacterales</taxon>
        <taxon>Acetobacteraceae</taxon>
        <taxon>Neoroseomonas</taxon>
    </lineage>
</organism>
<dbReference type="EMBL" id="JAAEDI010000016">
    <property type="protein sequence ID" value="MBR0651106.1"/>
    <property type="molecule type" value="Genomic_DNA"/>
</dbReference>
<evidence type="ECO:0000256" key="1">
    <source>
        <dbReference type="SAM" id="Coils"/>
    </source>
</evidence>
<accession>A0ABS5EJB7</accession>
<keyword evidence="1" id="KW-0175">Coiled coil</keyword>
<feature type="transmembrane region" description="Helical" evidence="2">
    <location>
        <begin position="60"/>
        <end position="80"/>
    </location>
</feature>
<feature type="transmembrane region" description="Helical" evidence="2">
    <location>
        <begin position="258"/>
        <end position="279"/>
    </location>
</feature>
<feature type="transmembrane region" description="Helical" evidence="2">
    <location>
        <begin position="24"/>
        <end position="48"/>
    </location>
</feature>
<feature type="transmembrane region" description="Helical" evidence="2">
    <location>
        <begin position="113"/>
        <end position="137"/>
    </location>
</feature>
<gene>
    <name evidence="3" type="ORF">GXW78_15650</name>
</gene>
<feature type="coiled-coil region" evidence="1">
    <location>
        <begin position="227"/>
        <end position="254"/>
    </location>
</feature>
<reference evidence="4" key="1">
    <citation type="journal article" date="2021" name="Syst. Appl. Microbiol.">
        <title>Roseomonas hellenica sp. nov., isolated from roots of wild-growing Alkanna tinctoria.</title>
        <authorList>
            <person name="Rat A."/>
            <person name="Naranjo H.D."/>
            <person name="Lebbe L."/>
            <person name="Cnockaert M."/>
            <person name="Krigas N."/>
            <person name="Grigoriadou K."/>
            <person name="Maloupa E."/>
            <person name="Willems A."/>
        </authorList>
    </citation>
    <scope>NUCLEOTIDE SEQUENCE [LARGE SCALE GENOMIC DNA]</scope>
    <source>
        <strain evidence="4">LMG 31159</strain>
    </source>
</reference>
<keyword evidence="4" id="KW-1185">Reference proteome</keyword>
<dbReference type="RefSeq" id="WP_246522267.1">
    <property type="nucleotide sequence ID" value="NZ_JAAEDI010000016.1"/>
</dbReference>
<comment type="caution">
    <text evidence="3">The sequence shown here is derived from an EMBL/GenBank/DDBJ whole genome shotgun (WGS) entry which is preliminary data.</text>
</comment>
<name>A0ABS5EJB7_9PROT</name>
<sequence>MSAHRPVAPTVAGTVESDVSAVSWAAIIAGGLTAVAATLILTMVSAGVGFASISPWSGEGAAASTIAIGSVVALVIVQWISSGLGGYVAGRLRTTWTGLHRDEVFFRDTVHGLLAWALATVLGILLASSALTSLVGAGARGAAAVSQGAVSAAASAVGPVSQYDLDTLLRPARPGATPSAGELPDVGPEVMRILANGITAGDVPSGDRDYLAQIVAARSEISAADARQRVDAAVERAKQAAVRAQEAADTARKTAATLALLGALALLIGAFIASAAAAYGGQLRDE</sequence>